<comment type="caution">
    <text evidence="3">The sequence shown here is derived from an EMBL/GenBank/DDBJ whole genome shotgun (WGS) entry which is preliminary data.</text>
</comment>
<keyword evidence="1" id="KW-0812">Transmembrane</keyword>
<gene>
    <name evidence="3" type="ORF">GCM10009102_31780</name>
</gene>
<name>A0ABP3T383_9SPHN</name>
<organism evidence="3 4">
    <name type="scientific">Sphingomonas insulae</name>
    <dbReference type="NCBI Taxonomy" id="424800"/>
    <lineage>
        <taxon>Bacteria</taxon>
        <taxon>Pseudomonadati</taxon>
        <taxon>Pseudomonadota</taxon>
        <taxon>Alphaproteobacteria</taxon>
        <taxon>Sphingomonadales</taxon>
        <taxon>Sphingomonadaceae</taxon>
        <taxon>Sphingomonas</taxon>
    </lineage>
</organism>
<feature type="domain" description="Bacterial virulence" evidence="2">
    <location>
        <begin position="57"/>
        <end position="241"/>
    </location>
</feature>
<evidence type="ECO:0000313" key="4">
    <source>
        <dbReference type="Proteomes" id="UP001500238"/>
    </source>
</evidence>
<protein>
    <recommendedName>
        <fullName evidence="2">Bacterial virulence domain-containing protein</fullName>
    </recommendedName>
</protein>
<feature type="transmembrane region" description="Helical" evidence="1">
    <location>
        <begin position="13"/>
        <end position="36"/>
    </location>
</feature>
<dbReference type="Gene3D" id="3.40.50.1820">
    <property type="entry name" value="alpha/beta hydrolase"/>
    <property type="match status" value="1"/>
</dbReference>
<evidence type="ECO:0000259" key="2">
    <source>
        <dbReference type="Pfam" id="PF06057"/>
    </source>
</evidence>
<keyword evidence="1" id="KW-0472">Membrane</keyword>
<evidence type="ECO:0000313" key="3">
    <source>
        <dbReference type="EMBL" id="GAA0676865.1"/>
    </source>
</evidence>
<dbReference type="EMBL" id="BAAAES010000012">
    <property type="protein sequence ID" value="GAA0676865.1"/>
    <property type="molecule type" value="Genomic_DNA"/>
</dbReference>
<keyword evidence="1" id="KW-1133">Transmembrane helix</keyword>
<proteinExistence type="predicted"/>
<reference evidence="4" key="1">
    <citation type="journal article" date="2019" name="Int. J. Syst. Evol. Microbiol.">
        <title>The Global Catalogue of Microorganisms (GCM) 10K type strain sequencing project: providing services to taxonomists for standard genome sequencing and annotation.</title>
        <authorList>
            <consortium name="The Broad Institute Genomics Platform"/>
            <consortium name="The Broad Institute Genome Sequencing Center for Infectious Disease"/>
            <person name="Wu L."/>
            <person name="Ma J."/>
        </authorList>
    </citation>
    <scope>NUCLEOTIDE SEQUENCE [LARGE SCALE GENOMIC DNA]</scope>
    <source>
        <strain evidence="4">JCM 14603</strain>
    </source>
</reference>
<dbReference type="Pfam" id="PF06057">
    <property type="entry name" value="VirJ"/>
    <property type="match status" value="1"/>
</dbReference>
<sequence length="248" mass="25845">MGLSAPGTSRGRFWIGGGAACVLLALVGIAAVAGFFDRDAVRLFAARGAKRPIGVLYVSGDMGLHFGPAPYTAQGLAAHGIAVVGINSPTAFRMRQNRAEIDAIVANGVRRALVDTQADRLMLIGQSYGADIVQTGLAALPADLRTHVAGVVLVVPGTSVFFRADPTGIAYRNTPDSDGAGTLRQLTWTPVTCIYGVAETDSVCPHVHLGNLRSIGMPGGHFLNADRAALFGHIMEAIRRAAPEAFAT</sequence>
<evidence type="ECO:0000256" key="1">
    <source>
        <dbReference type="SAM" id="Phobius"/>
    </source>
</evidence>
<dbReference type="SUPFAM" id="SSF53474">
    <property type="entry name" value="alpha/beta-Hydrolases"/>
    <property type="match status" value="1"/>
</dbReference>
<dbReference type="Proteomes" id="UP001500238">
    <property type="component" value="Unassembled WGS sequence"/>
</dbReference>
<dbReference type="InterPro" id="IPR029058">
    <property type="entry name" value="AB_hydrolase_fold"/>
</dbReference>
<keyword evidence="4" id="KW-1185">Reference proteome</keyword>
<accession>A0ABP3T383</accession>
<dbReference type="InterPro" id="IPR010333">
    <property type="entry name" value="VirJ"/>
</dbReference>
<dbReference type="RefSeq" id="WP_163957908.1">
    <property type="nucleotide sequence ID" value="NZ_BAAAES010000012.1"/>
</dbReference>